<keyword evidence="4" id="KW-1185">Reference proteome</keyword>
<feature type="region of interest" description="Disordered" evidence="1">
    <location>
        <begin position="302"/>
        <end position="364"/>
    </location>
</feature>
<dbReference type="Pfam" id="PF23155">
    <property type="entry name" value="DUF7053"/>
    <property type="match status" value="1"/>
</dbReference>
<gene>
    <name evidence="3" type="ORF">PVAG01_05355</name>
</gene>
<feature type="compositionally biased region" description="Polar residues" evidence="1">
    <location>
        <begin position="302"/>
        <end position="324"/>
    </location>
</feature>
<dbReference type="PANTHER" id="PTHR38117">
    <property type="entry name" value="NACHT AND WD40 DOMAIN PROTEIN"/>
    <property type="match status" value="1"/>
</dbReference>
<feature type="compositionally biased region" description="Basic and acidic residues" evidence="1">
    <location>
        <begin position="353"/>
        <end position="364"/>
    </location>
</feature>
<evidence type="ECO:0000313" key="4">
    <source>
        <dbReference type="Proteomes" id="UP001629113"/>
    </source>
</evidence>
<feature type="region of interest" description="Disordered" evidence="1">
    <location>
        <begin position="200"/>
        <end position="256"/>
    </location>
</feature>
<organism evidence="3 4">
    <name type="scientific">Phlyctema vagabunda</name>
    <dbReference type="NCBI Taxonomy" id="108571"/>
    <lineage>
        <taxon>Eukaryota</taxon>
        <taxon>Fungi</taxon>
        <taxon>Dikarya</taxon>
        <taxon>Ascomycota</taxon>
        <taxon>Pezizomycotina</taxon>
        <taxon>Leotiomycetes</taxon>
        <taxon>Helotiales</taxon>
        <taxon>Dermateaceae</taxon>
        <taxon>Phlyctema</taxon>
    </lineage>
</organism>
<accession>A0ABR4PK60</accession>
<feature type="compositionally biased region" description="Polar residues" evidence="1">
    <location>
        <begin position="333"/>
        <end position="346"/>
    </location>
</feature>
<comment type="caution">
    <text evidence="3">The sequence shown here is derived from an EMBL/GenBank/DDBJ whole genome shotgun (WGS) entry which is preliminary data.</text>
</comment>
<dbReference type="InterPro" id="IPR055481">
    <property type="entry name" value="DUF7053"/>
</dbReference>
<dbReference type="Proteomes" id="UP001629113">
    <property type="component" value="Unassembled WGS sequence"/>
</dbReference>
<name>A0ABR4PK60_9HELO</name>
<reference evidence="3 4" key="1">
    <citation type="submission" date="2024-06" db="EMBL/GenBank/DDBJ databases">
        <title>Complete genome of Phlyctema vagabunda strain 19-DSS-EL-015.</title>
        <authorList>
            <person name="Fiorenzani C."/>
        </authorList>
    </citation>
    <scope>NUCLEOTIDE SEQUENCE [LARGE SCALE GENOMIC DNA]</scope>
    <source>
        <strain evidence="3 4">19-DSS-EL-015</strain>
    </source>
</reference>
<dbReference type="EMBL" id="JBFCZG010000004">
    <property type="protein sequence ID" value="KAL3423608.1"/>
    <property type="molecule type" value="Genomic_DNA"/>
</dbReference>
<evidence type="ECO:0000256" key="1">
    <source>
        <dbReference type="SAM" id="MobiDB-lite"/>
    </source>
</evidence>
<protein>
    <recommendedName>
        <fullName evidence="2">DUF7053 domain-containing protein</fullName>
    </recommendedName>
</protein>
<evidence type="ECO:0000313" key="3">
    <source>
        <dbReference type="EMBL" id="KAL3423608.1"/>
    </source>
</evidence>
<sequence>MSKRTVFTTVTPLPATVTRETVLETLKSHAEMIDLNPLVTERHIIKPPANATPEEFHCVWYSITDKVPYVPGGSISGSVTYSGCFHDLPNGLQTHVYAPMGLNIKGKWTLGGSLPGEPIQPVEMGLGAPLQGLYLREDVDMKCNLMLTSFVKKTLKKSHARLVDRLMVKAQIIEGSAYNARLAENDRALRTASFINSQSSMSYSESNADSESTYEESVSGNQNGAPSPRYQTYNSSSMQSPPSTPGTALPYLEPKTYDPSLVPASLTIRGARSSTSSYDTQAKPQNSPRLVSWQNLNAASSSQGSDAAYAQMNSRQSYPQTHTAELSGERYTSAGNNPAFNSTYPTNAAPRPPPKEHAIHEMEG</sequence>
<evidence type="ECO:0000259" key="2">
    <source>
        <dbReference type="Pfam" id="PF23155"/>
    </source>
</evidence>
<dbReference type="PANTHER" id="PTHR38117:SF2">
    <property type="entry name" value="NACHT AND WD40 DOMAIN PROTEIN"/>
    <property type="match status" value="1"/>
</dbReference>
<proteinExistence type="predicted"/>
<feature type="compositionally biased region" description="Polar residues" evidence="1">
    <location>
        <begin position="207"/>
        <end position="241"/>
    </location>
</feature>
<feature type="domain" description="DUF7053" evidence="2">
    <location>
        <begin position="2"/>
        <end position="171"/>
    </location>
</feature>